<evidence type="ECO:0000313" key="3">
    <source>
        <dbReference type="Proteomes" id="UP000184148"/>
    </source>
</evidence>
<sequence>MWGKVRKEACPQKTDILDKYINAYFYCRMKLVDIACVLNVSPDAVEKGLKRFDMEAYRKERELRKDQNKIKRKENDRVRKQKEREKEPSYHLIAKRILNDQEVLHILRLAIKKLILKEKLKSDKTFNEQIMCLRYIPCFKNIFHPIPQVTSPDVELITQRNIEKIVNYEIRAMRSDLVGVPGPAILEIPGYLSSHDVQSALIYAELAIKTAGYVPTDASVTDVQDGIIKIISPTELKKLRDTYLDESISMAKVPDQPALSDLSYEQKVKRIKSWRSQARAAERDASIWNVGGTGKKGKGGGTVNIEERQKFSAVNGY</sequence>
<reference evidence="3" key="1">
    <citation type="submission" date="2016-11" db="EMBL/GenBank/DDBJ databases">
        <authorList>
            <person name="Varghese N."/>
            <person name="Submissions S."/>
        </authorList>
    </citation>
    <scope>NUCLEOTIDE SEQUENCE [LARGE SCALE GENOMIC DNA]</scope>
    <source>
        <strain evidence="3">DSM 12395</strain>
    </source>
</reference>
<gene>
    <name evidence="2" type="ORF">SAMN02745133_02981</name>
</gene>
<proteinExistence type="predicted"/>
<dbReference type="AlphaFoldDB" id="A0A1M5CND9"/>
<dbReference type="EMBL" id="FQUY01000034">
    <property type="protein sequence ID" value="SHF56228.1"/>
    <property type="molecule type" value="Genomic_DNA"/>
</dbReference>
<name>A0A1M5CND9_9FIRM</name>
<protein>
    <submittedName>
        <fullName evidence="2">Uncharacterized protein</fullName>
    </submittedName>
</protein>
<feature type="region of interest" description="Disordered" evidence="1">
    <location>
        <begin position="64"/>
        <end position="83"/>
    </location>
</feature>
<keyword evidence="3" id="KW-1185">Reference proteome</keyword>
<accession>A0A1M5CND9</accession>
<evidence type="ECO:0000313" key="2">
    <source>
        <dbReference type="EMBL" id="SHF56228.1"/>
    </source>
</evidence>
<evidence type="ECO:0000256" key="1">
    <source>
        <dbReference type="SAM" id="MobiDB-lite"/>
    </source>
</evidence>
<organism evidence="2 3">
    <name type="scientific">Desulforamulus putei DSM 12395</name>
    <dbReference type="NCBI Taxonomy" id="1121429"/>
    <lineage>
        <taxon>Bacteria</taxon>
        <taxon>Bacillati</taxon>
        <taxon>Bacillota</taxon>
        <taxon>Clostridia</taxon>
        <taxon>Eubacteriales</taxon>
        <taxon>Peptococcaceae</taxon>
        <taxon>Desulforamulus</taxon>
    </lineage>
</organism>
<dbReference type="Proteomes" id="UP000184148">
    <property type="component" value="Unassembled WGS sequence"/>
</dbReference>